<dbReference type="PROSITE" id="PS50293">
    <property type="entry name" value="TPR_REGION"/>
    <property type="match status" value="1"/>
</dbReference>
<evidence type="ECO:0000313" key="3">
    <source>
        <dbReference type="EMBL" id="QDT58040.1"/>
    </source>
</evidence>
<dbReference type="SUPFAM" id="SSF48452">
    <property type="entry name" value="TPR-like"/>
    <property type="match status" value="1"/>
</dbReference>
<evidence type="ECO:0000256" key="1">
    <source>
        <dbReference type="PROSITE-ProRule" id="PRU00339"/>
    </source>
</evidence>
<dbReference type="Pfam" id="PF13432">
    <property type="entry name" value="TPR_16"/>
    <property type="match status" value="1"/>
</dbReference>
<feature type="repeat" description="TPR" evidence="1">
    <location>
        <begin position="100"/>
        <end position="133"/>
    </location>
</feature>
<dbReference type="SMART" id="SM00028">
    <property type="entry name" value="TPR"/>
    <property type="match status" value="4"/>
</dbReference>
<organism evidence="3 4">
    <name type="scientific">Stieleria bergensis</name>
    <dbReference type="NCBI Taxonomy" id="2528025"/>
    <lineage>
        <taxon>Bacteria</taxon>
        <taxon>Pseudomonadati</taxon>
        <taxon>Planctomycetota</taxon>
        <taxon>Planctomycetia</taxon>
        <taxon>Pirellulales</taxon>
        <taxon>Pirellulaceae</taxon>
        <taxon>Stieleria</taxon>
    </lineage>
</organism>
<dbReference type="InterPro" id="IPR011990">
    <property type="entry name" value="TPR-like_helical_dom_sf"/>
</dbReference>
<feature type="repeat" description="TPR" evidence="1">
    <location>
        <begin position="134"/>
        <end position="167"/>
    </location>
</feature>
<name>A0A517SPJ9_9BACT</name>
<keyword evidence="4" id="KW-1185">Reference proteome</keyword>
<feature type="compositionally biased region" description="Polar residues" evidence="2">
    <location>
        <begin position="330"/>
        <end position="344"/>
    </location>
</feature>
<feature type="region of interest" description="Disordered" evidence="2">
    <location>
        <begin position="329"/>
        <end position="372"/>
    </location>
</feature>
<dbReference type="Gene3D" id="1.25.40.10">
    <property type="entry name" value="Tetratricopeptide repeat domain"/>
    <property type="match status" value="1"/>
</dbReference>
<keyword evidence="3" id="KW-0675">Receptor</keyword>
<sequence length="372" mass="39602">MPFDLLDGRAHRRVIVRCLAASTLAGLMTTTGCQNTAGKVASMNPFDKSNEVSVASAKKGDSSNFMTGWFKKEKDTTPRIVVAADQSDPTSLAHQGKVTPEILIAHGRVCESVNDFEKAMNDYQRALEMDPENGEAWARLARLHYRLKDHAQAIESFGHALKQLPDDASLHNDLALSLSAIGNHQAAAQALDQAVKLKPRSSRYSNNLASVKFKNGDAQGALEVLVKNNKPAVAHFNIAYLHHKHGQSREALRHLNSALTYESTAAEDPAIEVAVKRSRELMQQIEATVAVTNQGVVSQQGWIQQPAAANTAAASPVAATSPAARIAQNPAVTGTSVQPTSHRTATAAPAGTQLPAASGASSAKTLDLPFGN</sequence>
<feature type="repeat" description="TPR" evidence="1">
    <location>
        <begin position="168"/>
        <end position="201"/>
    </location>
</feature>
<protein>
    <submittedName>
        <fullName evidence="3">Bacteriophage N4 receptor, outer membrane subunit</fullName>
    </submittedName>
</protein>
<dbReference type="Pfam" id="PF14559">
    <property type="entry name" value="TPR_19"/>
    <property type="match status" value="1"/>
</dbReference>
<gene>
    <name evidence="3" type="ORF">SV7mr_05290</name>
</gene>
<dbReference type="Proteomes" id="UP000315003">
    <property type="component" value="Chromosome"/>
</dbReference>
<evidence type="ECO:0000313" key="4">
    <source>
        <dbReference type="Proteomes" id="UP000315003"/>
    </source>
</evidence>
<dbReference type="EMBL" id="CP036272">
    <property type="protein sequence ID" value="QDT58040.1"/>
    <property type="molecule type" value="Genomic_DNA"/>
</dbReference>
<reference evidence="3 4" key="1">
    <citation type="submission" date="2019-02" db="EMBL/GenBank/DDBJ databases">
        <title>Deep-cultivation of Planctomycetes and their phenomic and genomic characterization uncovers novel biology.</title>
        <authorList>
            <person name="Wiegand S."/>
            <person name="Jogler M."/>
            <person name="Boedeker C."/>
            <person name="Pinto D."/>
            <person name="Vollmers J."/>
            <person name="Rivas-Marin E."/>
            <person name="Kohn T."/>
            <person name="Peeters S.H."/>
            <person name="Heuer A."/>
            <person name="Rast P."/>
            <person name="Oberbeckmann S."/>
            <person name="Bunk B."/>
            <person name="Jeske O."/>
            <person name="Meyerdierks A."/>
            <person name="Storesund J.E."/>
            <person name="Kallscheuer N."/>
            <person name="Luecker S."/>
            <person name="Lage O.M."/>
            <person name="Pohl T."/>
            <person name="Merkel B.J."/>
            <person name="Hornburger P."/>
            <person name="Mueller R.-W."/>
            <person name="Bruemmer F."/>
            <person name="Labrenz M."/>
            <person name="Spormann A.M."/>
            <person name="Op den Camp H."/>
            <person name="Overmann J."/>
            <person name="Amann R."/>
            <person name="Jetten M.S.M."/>
            <person name="Mascher T."/>
            <person name="Medema M.H."/>
            <person name="Devos D.P."/>
            <person name="Kaster A.-K."/>
            <person name="Ovreas L."/>
            <person name="Rohde M."/>
            <person name="Galperin M.Y."/>
            <person name="Jogler C."/>
        </authorList>
    </citation>
    <scope>NUCLEOTIDE SEQUENCE [LARGE SCALE GENOMIC DNA]</scope>
    <source>
        <strain evidence="3 4">SV_7m_r</strain>
    </source>
</reference>
<proteinExistence type="predicted"/>
<dbReference type="InterPro" id="IPR019734">
    <property type="entry name" value="TPR_rpt"/>
</dbReference>
<dbReference type="PROSITE" id="PS50005">
    <property type="entry name" value="TPR"/>
    <property type="match status" value="3"/>
</dbReference>
<accession>A0A517SPJ9</accession>
<dbReference type="PANTHER" id="PTHR12558">
    <property type="entry name" value="CELL DIVISION CYCLE 16,23,27"/>
    <property type="match status" value="1"/>
</dbReference>
<evidence type="ECO:0000256" key="2">
    <source>
        <dbReference type="SAM" id="MobiDB-lite"/>
    </source>
</evidence>
<dbReference type="PANTHER" id="PTHR12558:SF13">
    <property type="entry name" value="CELL DIVISION CYCLE PROTEIN 27 HOMOLOG"/>
    <property type="match status" value="1"/>
</dbReference>
<dbReference type="RefSeq" id="WP_419187996.1">
    <property type="nucleotide sequence ID" value="NZ_CP036272.1"/>
</dbReference>
<dbReference type="AlphaFoldDB" id="A0A517SPJ9"/>
<keyword evidence="1" id="KW-0802">TPR repeat</keyword>